<dbReference type="AlphaFoldDB" id="A0AAN8ABN5"/>
<gene>
    <name evidence="1" type="ORF">PBY51_015127</name>
</gene>
<name>A0AAN8ABN5_ELEMC</name>
<reference evidence="1 2" key="2">
    <citation type="journal article" date="2023" name="Mol. Biol. Evol.">
        <title>Genomics of Secondarily Temperate Adaptation in the Only Non-Antarctic Icefish.</title>
        <authorList>
            <person name="Rivera-Colon A.G."/>
            <person name="Rayamajhi N."/>
            <person name="Minhas B.F."/>
            <person name="Madrigal G."/>
            <person name="Bilyk K.T."/>
            <person name="Yoon V."/>
            <person name="Hune M."/>
            <person name="Gregory S."/>
            <person name="Cheng C.H.C."/>
            <person name="Catchen J.M."/>
        </authorList>
    </citation>
    <scope>NUCLEOTIDE SEQUENCE [LARGE SCALE GENOMIC DNA]</scope>
    <source>
        <strain evidence="1">JMC-PN-2008</strain>
    </source>
</reference>
<sequence>MRAFVLMQTHSVLRDSYASGLSCHPPACDPLSEMPAGAVGLNIVIATRIFDREALTGSDNEQPAAWSKAAEWKSVATGLSGVTSPLLTETAS</sequence>
<evidence type="ECO:0000313" key="2">
    <source>
        <dbReference type="Proteomes" id="UP001346869"/>
    </source>
</evidence>
<accession>A0AAN8ABN5</accession>
<dbReference type="EMBL" id="JAUZQC010000019">
    <property type="protein sequence ID" value="KAK5854023.1"/>
    <property type="molecule type" value="Genomic_DNA"/>
</dbReference>
<protein>
    <submittedName>
        <fullName evidence="1">Uncharacterized protein</fullName>
    </submittedName>
</protein>
<keyword evidence="2" id="KW-1185">Reference proteome</keyword>
<organism evidence="1 2">
    <name type="scientific">Eleginops maclovinus</name>
    <name type="common">Patagonian blennie</name>
    <name type="synonym">Eleginus maclovinus</name>
    <dbReference type="NCBI Taxonomy" id="56733"/>
    <lineage>
        <taxon>Eukaryota</taxon>
        <taxon>Metazoa</taxon>
        <taxon>Chordata</taxon>
        <taxon>Craniata</taxon>
        <taxon>Vertebrata</taxon>
        <taxon>Euteleostomi</taxon>
        <taxon>Actinopterygii</taxon>
        <taxon>Neopterygii</taxon>
        <taxon>Teleostei</taxon>
        <taxon>Neoteleostei</taxon>
        <taxon>Acanthomorphata</taxon>
        <taxon>Eupercaria</taxon>
        <taxon>Perciformes</taxon>
        <taxon>Notothenioidei</taxon>
        <taxon>Eleginopidae</taxon>
        <taxon>Eleginops</taxon>
    </lineage>
</organism>
<comment type="caution">
    <text evidence="1">The sequence shown here is derived from an EMBL/GenBank/DDBJ whole genome shotgun (WGS) entry which is preliminary data.</text>
</comment>
<reference evidence="1 2" key="1">
    <citation type="journal article" date="2023" name="Genes (Basel)">
        <title>Chromosome-Level Genome Assembly and Circadian Gene Repertoire of the Patagonia Blennie Eleginops maclovinus-The Closest Ancestral Proxy of Antarctic Cryonotothenioids.</title>
        <authorList>
            <person name="Cheng C.C."/>
            <person name="Rivera-Colon A.G."/>
            <person name="Minhas B.F."/>
            <person name="Wilson L."/>
            <person name="Rayamajhi N."/>
            <person name="Vargas-Chacoff L."/>
            <person name="Catchen J.M."/>
        </authorList>
    </citation>
    <scope>NUCLEOTIDE SEQUENCE [LARGE SCALE GENOMIC DNA]</scope>
    <source>
        <strain evidence="1">JMC-PN-2008</strain>
    </source>
</reference>
<dbReference type="Proteomes" id="UP001346869">
    <property type="component" value="Unassembled WGS sequence"/>
</dbReference>
<evidence type="ECO:0000313" key="1">
    <source>
        <dbReference type="EMBL" id="KAK5854023.1"/>
    </source>
</evidence>
<proteinExistence type="predicted"/>